<keyword evidence="2" id="KW-0560">Oxidoreductase</keyword>
<dbReference type="Proteomes" id="UP001501706">
    <property type="component" value="Unassembled WGS sequence"/>
</dbReference>
<dbReference type="RefSeq" id="WP_243724548.1">
    <property type="nucleotide sequence ID" value="NZ_BAAAEN010000004.1"/>
</dbReference>
<gene>
    <name evidence="3" type="ORF">GCM10009097_14240</name>
</gene>
<evidence type="ECO:0000313" key="4">
    <source>
        <dbReference type="Proteomes" id="UP001501706"/>
    </source>
</evidence>
<sequence length="159" mass="17981">MEENKEHLVSALAALMEDYGRAIDRDELERWPDFFEEQCNYKITSIDNEQSGYPFGVLCADSRGMLADRVKSLREANVYEGQRYRHVMGRPVVLSVDGPLIHAETSFLVVRTMRTGEMSMFAAGVYRDVVSLRASKPAFAERIVVCDSSRIDTLLALPL</sequence>
<protein>
    <submittedName>
        <fullName evidence="3">Aromatic-ring-hydroxylating dioxygenase subunit beta</fullName>
    </submittedName>
</protein>
<reference evidence="3 4" key="1">
    <citation type="journal article" date="2019" name="Int. J. Syst. Evol. Microbiol.">
        <title>The Global Catalogue of Microorganisms (GCM) 10K type strain sequencing project: providing services to taxonomists for standard genome sequencing and annotation.</title>
        <authorList>
            <consortium name="The Broad Institute Genomics Platform"/>
            <consortium name="The Broad Institute Genome Sequencing Center for Infectious Disease"/>
            <person name="Wu L."/>
            <person name="Ma J."/>
        </authorList>
    </citation>
    <scope>NUCLEOTIDE SEQUENCE [LARGE SCALE GENOMIC DNA]</scope>
    <source>
        <strain evidence="3 4">JCM 14330</strain>
    </source>
</reference>
<keyword evidence="3" id="KW-0223">Dioxygenase</keyword>
<dbReference type="Pfam" id="PF00866">
    <property type="entry name" value="Ring_hydroxyl_B"/>
    <property type="match status" value="1"/>
</dbReference>
<organism evidence="3 4">
    <name type="scientific">Pigmentiphaga daeguensis</name>
    <dbReference type="NCBI Taxonomy" id="414049"/>
    <lineage>
        <taxon>Bacteria</taxon>
        <taxon>Pseudomonadati</taxon>
        <taxon>Pseudomonadota</taxon>
        <taxon>Betaproteobacteria</taxon>
        <taxon>Burkholderiales</taxon>
        <taxon>Alcaligenaceae</taxon>
        <taxon>Pigmentiphaga</taxon>
    </lineage>
</organism>
<dbReference type="GO" id="GO:0051213">
    <property type="term" value="F:dioxygenase activity"/>
    <property type="evidence" value="ECO:0007669"/>
    <property type="project" value="UniProtKB-KW"/>
</dbReference>
<accession>A0ABN1BKZ3</accession>
<dbReference type="SUPFAM" id="SSF54427">
    <property type="entry name" value="NTF2-like"/>
    <property type="match status" value="1"/>
</dbReference>
<dbReference type="Gene3D" id="3.10.450.50">
    <property type="match status" value="1"/>
</dbReference>
<evidence type="ECO:0000313" key="3">
    <source>
        <dbReference type="EMBL" id="GAA0498997.1"/>
    </source>
</evidence>
<keyword evidence="4" id="KW-1185">Reference proteome</keyword>
<dbReference type="EMBL" id="BAAAEN010000004">
    <property type="protein sequence ID" value="GAA0498997.1"/>
    <property type="molecule type" value="Genomic_DNA"/>
</dbReference>
<proteinExistence type="inferred from homology"/>
<comment type="caution">
    <text evidence="3">The sequence shown here is derived from an EMBL/GenBank/DDBJ whole genome shotgun (WGS) entry which is preliminary data.</text>
</comment>
<dbReference type="InterPro" id="IPR032710">
    <property type="entry name" value="NTF2-like_dom_sf"/>
</dbReference>
<dbReference type="InterPro" id="IPR000391">
    <property type="entry name" value="Rng_hydr_dOase-bsu"/>
</dbReference>
<evidence type="ECO:0000256" key="2">
    <source>
        <dbReference type="ARBA" id="ARBA00023002"/>
    </source>
</evidence>
<name>A0ABN1BKZ3_9BURK</name>
<evidence type="ECO:0000256" key="1">
    <source>
        <dbReference type="ARBA" id="ARBA00009570"/>
    </source>
</evidence>
<comment type="similarity">
    <text evidence="1">Belongs to the bacterial ring-hydroxylating dioxygenase beta subunit family.</text>
</comment>